<dbReference type="InterPro" id="IPR048254">
    <property type="entry name" value="CDP_ALCOHOL_P_TRANSF_CS"/>
</dbReference>
<dbReference type="Proteomes" id="UP000242447">
    <property type="component" value="Chromosome"/>
</dbReference>
<evidence type="ECO:0000256" key="15">
    <source>
        <dbReference type="ARBA" id="ARBA00048586"/>
    </source>
</evidence>
<name>A0A1W6NWV5_9RHOB</name>
<keyword evidence="9 18" id="KW-0812">Transmembrane</keyword>
<dbReference type="EC" id="2.7.8.5" evidence="5 16"/>
<evidence type="ECO:0000313" key="19">
    <source>
        <dbReference type="EMBL" id="ARO13726.1"/>
    </source>
</evidence>
<evidence type="ECO:0000256" key="14">
    <source>
        <dbReference type="ARBA" id="ARBA00023264"/>
    </source>
</evidence>
<keyword evidence="10 18" id="KW-1133">Transmembrane helix</keyword>
<dbReference type="GO" id="GO:0008444">
    <property type="term" value="F:CDP-diacylglycerol-glycerol-3-phosphate 3-phosphatidyltransferase activity"/>
    <property type="evidence" value="ECO:0007669"/>
    <property type="project" value="UniProtKB-UniRule"/>
</dbReference>
<evidence type="ECO:0000256" key="11">
    <source>
        <dbReference type="ARBA" id="ARBA00023098"/>
    </source>
</evidence>
<dbReference type="GO" id="GO:0016020">
    <property type="term" value="C:membrane"/>
    <property type="evidence" value="ECO:0007669"/>
    <property type="project" value="UniProtKB-SubCell"/>
</dbReference>
<comment type="pathway">
    <text evidence="2">Phospholipid metabolism; phosphatidylglycerol biosynthesis; phosphatidylglycerol from CDP-diacylglycerol: step 1/2.</text>
</comment>
<dbReference type="NCBIfam" id="TIGR00560">
    <property type="entry name" value="pgsA"/>
    <property type="match status" value="1"/>
</dbReference>
<keyword evidence="8 17" id="KW-0808">Transferase</keyword>
<feature type="transmembrane region" description="Helical" evidence="18">
    <location>
        <begin position="87"/>
        <end position="115"/>
    </location>
</feature>
<evidence type="ECO:0000256" key="7">
    <source>
        <dbReference type="ARBA" id="ARBA00022516"/>
    </source>
</evidence>
<comment type="similarity">
    <text evidence="4 17">Belongs to the CDP-alcohol phosphatidyltransferase class-I family.</text>
</comment>
<dbReference type="InterPro" id="IPR043130">
    <property type="entry name" value="CDP-OH_PTrfase_TM_dom"/>
</dbReference>
<gene>
    <name evidence="19" type="primary">pgsA</name>
    <name evidence="19" type="ORF">BVG79_00370</name>
</gene>
<evidence type="ECO:0000256" key="17">
    <source>
        <dbReference type="RuleBase" id="RU003750"/>
    </source>
</evidence>
<feature type="transmembrane region" description="Helical" evidence="18">
    <location>
        <begin position="151"/>
        <end position="182"/>
    </location>
</feature>
<feature type="transmembrane region" description="Helical" evidence="18">
    <location>
        <begin position="45"/>
        <end position="66"/>
    </location>
</feature>
<comment type="subcellular location">
    <subcellularLocation>
        <location evidence="1">Membrane</location>
        <topology evidence="1">Multi-pass membrane protein</topology>
    </subcellularLocation>
</comment>
<evidence type="ECO:0000256" key="10">
    <source>
        <dbReference type="ARBA" id="ARBA00022989"/>
    </source>
</evidence>
<keyword evidence="7" id="KW-0444">Lipid biosynthesis</keyword>
<dbReference type="InterPro" id="IPR004570">
    <property type="entry name" value="Phosphatidylglycerol_P_synth"/>
</dbReference>
<dbReference type="InterPro" id="IPR000462">
    <property type="entry name" value="CDP-OH_P_trans"/>
</dbReference>
<dbReference type="PANTHER" id="PTHR14269">
    <property type="entry name" value="CDP-DIACYLGLYCEROL--GLYCEROL-3-PHOSPHATE 3-PHOSPHATIDYLTRANSFERASE-RELATED"/>
    <property type="match status" value="1"/>
</dbReference>
<evidence type="ECO:0000256" key="5">
    <source>
        <dbReference type="ARBA" id="ARBA00013170"/>
    </source>
</evidence>
<dbReference type="Pfam" id="PF01066">
    <property type="entry name" value="CDP-OH_P_transf"/>
    <property type="match status" value="1"/>
</dbReference>
<organism evidence="19 20">
    <name type="scientific">Ketogulonicigenium robustum</name>
    <dbReference type="NCBI Taxonomy" id="92947"/>
    <lineage>
        <taxon>Bacteria</taxon>
        <taxon>Pseudomonadati</taxon>
        <taxon>Pseudomonadota</taxon>
        <taxon>Alphaproteobacteria</taxon>
        <taxon>Rhodobacterales</taxon>
        <taxon>Roseobacteraceae</taxon>
        <taxon>Ketogulonicigenium</taxon>
    </lineage>
</organism>
<reference evidence="19 20" key="1">
    <citation type="submission" date="2017-02" db="EMBL/GenBank/DDBJ databases">
        <title>Ketogulonicigenium robustum SPU B003 Genome sequencing and assembly.</title>
        <authorList>
            <person name="Li Y."/>
            <person name="Liu L."/>
            <person name="Wang C."/>
            <person name="Zhang M."/>
            <person name="Zhang T."/>
            <person name="Zhang Y."/>
        </authorList>
    </citation>
    <scope>NUCLEOTIDE SEQUENCE [LARGE SCALE GENOMIC DNA]</scope>
    <source>
        <strain evidence="19 20">SPU_B003</strain>
    </source>
</reference>
<comment type="catalytic activity">
    <reaction evidence="15">
        <text>a CDP-1,2-diacyl-sn-glycerol + sn-glycerol 3-phosphate = a 1,2-diacyl-sn-glycero-3-phospho-(1'-sn-glycero-3'-phosphate) + CMP + H(+)</text>
        <dbReference type="Rhea" id="RHEA:12593"/>
        <dbReference type="ChEBI" id="CHEBI:15378"/>
        <dbReference type="ChEBI" id="CHEBI:57597"/>
        <dbReference type="ChEBI" id="CHEBI:58332"/>
        <dbReference type="ChEBI" id="CHEBI:60110"/>
        <dbReference type="ChEBI" id="CHEBI:60377"/>
        <dbReference type="EC" id="2.7.8.5"/>
    </reaction>
</comment>
<dbReference type="PIRSF" id="PIRSF000847">
    <property type="entry name" value="Phos_ph_gly_syn"/>
    <property type="match status" value="1"/>
</dbReference>
<keyword evidence="13" id="KW-0594">Phospholipid biosynthesis</keyword>
<keyword evidence="20" id="KW-1185">Reference proteome</keyword>
<dbReference type="InterPro" id="IPR050324">
    <property type="entry name" value="CDP-alcohol_PTase-I"/>
</dbReference>
<evidence type="ECO:0000256" key="8">
    <source>
        <dbReference type="ARBA" id="ARBA00022679"/>
    </source>
</evidence>
<dbReference type="KEGG" id="kro:BVG79_00370"/>
<dbReference type="EMBL" id="CP019937">
    <property type="protein sequence ID" value="ARO13726.1"/>
    <property type="molecule type" value="Genomic_DNA"/>
</dbReference>
<keyword evidence="12 18" id="KW-0472">Membrane</keyword>
<accession>A0A1W6NWV5</accession>
<keyword evidence="11" id="KW-0443">Lipid metabolism</keyword>
<evidence type="ECO:0000256" key="13">
    <source>
        <dbReference type="ARBA" id="ARBA00023209"/>
    </source>
</evidence>
<evidence type="ECO:0000256" key="2">
    <source>
        <dbReference type="ARBA" id="ARBA00005042"/>
    </source>
</evidence>
<comment type="pathway">
    <text evidence="3">Lipid metabolism.</text>
</comment>
<evidence type="ECO:0000256" key="9">
    <source>
        <dbReference type="ARBA" id="ARBA00022692"/>
    </source>
</evidence>
<evidence type="ECO:0000313" key="20">
    <source>
        <dbReference type="Proteomes" id="UP000242447"/>
    </source>
</evidence>
<dbReference type="PROSITE" id="PS00379">
    <property type="entry name" value="CDP_ALCOHOL_P_TRANSF"/>
    <property type="match status" value="1"/>
</dbReference>
<evidence type="ECO:0000256" key="12">
    <source>
        <dbReference type="ARBA" id="ARBA00023136"/>
    </source>
</evidence>
<evidence type="ECO:0000256" key="16">
    <source>
        <dbReference type="NCBIfam" id="TIGR00560"/>
    </source>
</evidence>
<proteinExistence type="inferred from homology"/>
<feature type="transmembrane region" description="Helical" evidence="18">
    <location>
        <begin position="21"/>
        <end position="39"/>
    </location>
</feature>
<dbReference type="PANTHER" id="PTHR14269:SF62">
    <property type="entry name" value="CDP-DIACYLGLYCEROL--GLYCEROL-3-PHOSPHATE 3-PHOSPHATIDYLTRANSFERASE 1, CHLOROPLASTIC"/>
    <property type="match status" value="1"/>
</dbReference>
<dbReference type="STRING" id="92947.BVG79_00370"/>
<protein>
    <recommendedName>
        <fullName evidence="6 16">CDP-diacylglycerol--glycerol-3-phosphate 3-phosphatidyltransferase</fullName>
        <ecNumber evidence="5 16">2.7.8.5</ecNumber>
    </recommendedName>
</protein>
<dbReference type="Gene3D" id="1.20.120.1760">
    <property type="match status" value="1"/>
</dbReference>
<keyword evidence="14" id="KW-1208">Phospholipid metabolism</keyword>
<evidence type="ECO:0000256" key="4">
    <source>
        <dbReference type="ARBA" id="ARBA00010441"/>
    </source>
</evidence>
<sequence>MAAPHAGATLGDKMTWTIPNILTVLRMLAAPLVPLVYLVCDGRPAAIVAFLLFVAAAVTDWFDGYLARKWNQQSKFGTMLDPIADKAMVVLALLVIVGASGMNGWLLFPATIILFRETFVSGLREFLGADAKLLQVTQLAKWKTTAQMVSIALLLLGMAVGGGFFWGLGVLLIWVAAVLTLLTGADYLQKAMPFLRGPK</sequence>
<evidence type="ECO:0000256" key="6">
    <source>
        <dbReference type="ARBA" id="ARBA00014944"/>
    </source>
</evidence>
<evidence type="ECO:0000256" key="18">
    <source>
        <dbReference type="SAM" id="Phobius"/>
    </source>
</evidence>
<dbReference type="GO" id="GO:0046474">
    <property type="term" value="P:glycerophospholipid biosynthetic process"/>
    <property type="evidence" value="ECO:0007669"/>
    <property type="project" value="TreeGrafter"/>
</dbReference>
<dbReference type="AlphaFoldDB" id="A0A1W6NWV5"/>
<evidence type="ECO:0000256" key="1">
    <source>
        <dbReference type="ARBA" id="ARBA00004141"/>
    </source>
</evidence>
<evidence type="ECO:0000256" key="3">
    <source>
        <dbReference type="ARBA" id="ARBA00005189"/>
    </source>
</evidence>